<feature type="compositionally biased region" description="Low complexity" evidence="1">
    <location>
        <begin position="298"/>
        <end position="314"/>
    </location>
</feature>
<feature type="compositionally biased region" description="Low complexity" evidence="1">
    <location>
        <begin position="399"/>
        <end position="410"/>
    </location>
</feature>
<feature type="compositionally biased region" description="Polar residues" evidence="1">
    <location>
        <begin position="1"/>
        <end position="17"/>
    </location>
</feature>
<feature type="compositionally biased region" description="Pro residues" evidence="1">
    <location>
        <begin position="825"/>
        <end position="835"/>
    </location>
</feature>
<protein>
    <recommendedName>
        <fullName evidence="2">C2H2-type domain-containing protein</fullName>
    </recommendedName>
</protein>
<name>A0AA85K8Q9_TRIRE</name>
<feature type="compositionally biased region" description="Low complexity" evidence="1">
    <location>
        <begin position="541"/>
        <end position="551"/>
    </location>
</feature>
<feature type="region of interest" description="Disordered" evidence="1">
    <location>
        <begin position="825"/>
        <end position="852"/>
    </location>
</feature>
<evidence type="ECO:0000313" key="4">
    <source>
        <dbReference type="WBParaSite" id="TREG1_77770.1"/>
    </source>
</evidence>
<sequence length="924" mass="99967">MHSSSNANNCFSHPNRVQRQDFKSKLPSQPTTGLMNTSQQEKTTTSNKSGRYMNQRKLRKKGGSGSKRETRFQMNGSTDQNLHSLKVTIRRTYNSSELENGVCAIVNTPEENTNSNNTTNNNGNNHESLHRLYTPVNSIQPEHCDPQHLNGKLNTKDLYNLRGLSTLKDSRVYVDSSTSTVDSATLTEPNLLGPCEPGTKIIVEGVVWMEATGMLVLSLHWRGRNYMGTLLDSSKQTFAPTCMDKGVASALNLLRGRKAWCDPSQRGYQARGIHHFHHMRHHRRGGGSGVGTGGHGVSGSMTTRSASAAAAAASQDSTAETDVDAKEQQPTNNDPYSTDCIDQPYMAPETTFNNHNNNNKRTLPPSDIPQRGAKGRRRRGGGAAGRRSIIHHSVNSAQSLSNENLLTSSEVKSSAPTDDNAVVHNYETPVTDSTTTGDSDSTSHLPLSCPFIDCKKRFADILSMRYHFTLGHSTQQTNETESVQSLSNVYPSQRKQLRNSMKTEKKNAGVTADNHDDDDDDAGDGVDDYAEDGDDDEQVEISICDISASSSSPPPKLARAHVIKDRSSSDSNDTSLLLINGDENDDNIEPPKLHRVISIPDSFPGVGVHPTGIGDSTTLKFDTINNNIINNNTTTTTTNNNNNVSDIPDDEPPAASPAYSDISDDGTVSSTTTNIPMLNVARATVDVHSSRESLLSNSPSTILSSNLSNQSSLSQGYIDVSRRLNLSPLILSACSPTLLTAGTGDSSKLYLPANLFPSNLKGVNSIFYQNPATTVKCVDKQNIENGLKSIGNNSTINFLNDISSPQSSSSSSSIMNGISLAPAPPVPANLIPPQPLSNNHQHHSNSSRPLTFLSVSPGLINEQNTRPSSTGPFISNPPYTFCVSRNSPIPPPLPGVSDQRILSPHNTNHNHNHSTSHRQPPTMS</sequence>
<reference evidence="4" key="2">
    <citation type="submission" date="2023-11" db="UniProtKB">
        <authorList>
            <consortium name="WormBaseParasite"/>
        </authorList>
    </citation>
    <scope>IDENTIFICATION</scope>
</reference>
<reference evidence="3" key="1">
    <citation type="submission" date="2022-06" db="EMBL/GenBank/DDBJ databases">
        <authorList>
            <person name="Berger JAMES D."/>
            <person name="Berger JAMES D."/>
        </authorList>
    </citation>
    <scope>NUCLEOTIDE SEQUENCE [LARGE SCALE GENOMIC DNA]</scope>
</reference>
<feature type="region of interest" description="Disordered" evidence="1">
    <location>
        <begin position="1"/>
        <end position="72"/>
    </location>
</feature>
<dbReference type="WBParaSite" id="TREG1_77770.1">
    <property type="protein sequence ID" value="TREG1_77770.1"/>
    <property type="gene ID" value="TREG1_77770"/>
</dbReference>
<feature type="region of interest" description="Disordered" evidence="1">
    <location>
        <begin position="890"/>
        <end position="924"/>
    </location>
</feature>
<feature type="compositionally biased region" description="Polar residues" evidence="1">
    <location>
        <begin position="26"/>
        <end position="49"/>
    </location>
</feature>
<evidence type="ECO:0000259" key="2">
    <source>
        <dbReference type="PROSITE" id="PS00028"/>
    </source>
</evidence>
<accession>A0AA85K8Q9</accession>
<evidence type="ECO:0000313" key="3">
    <source>
        <dbReference type="Proteomes" id="UP000050795"/>
    </source>
</evidence>
<dbReference type="Proteomes" id="UP000050795">
    <property type="component" value="Unassembled WGS sequence"/>
</dbReference>
<proteinExistence type="predicted"/>
<feature type="compositionally biased region" description="Low complexity" evidence="1">
    <location>
        <begin position="632"/>
        <end position="643"/>
    </location>
</feature>
<keyword evidence="3" id="KW-1185">Reference proteome</keyword>
<feature type="compositionally biased region" description="Acidic residues" evidence="1">
    <location>
        <begin position="515"/>
        <end position="539"/>
    </location>
</feature>
<organism evidence="3 4">
    <name type="scientific">Trichobilharzia regenti</name>
    <name type="common">Nasal bird schistosome</name>
    <dbReference type="NCBI Taxonomy" id="157069"/>
    <lineage>
        <taxon>Eukaryota</taxon>
        <taxon>Metazoa</taxon>
        <taxon>Spiralia</taxon>
        <taxon>Lophotrochozoa</taxon>
        <taxon>Platyhelminthes</taxon>
        <taxon>Trematoda</taxon>
        <taxon>Digenea</taxon>
        <taxon>Strigeidida</taxon>
        <taxon>Schistosomatoidea</taxon>
        <taxon>Schistosomatidae</taxon>
        <taxon>Trichobilharzia</taxon>
    </lineage>
</organism>
<dbReference type="PROSITE" id="PS00028">
    <property type="entry name" value="ZINC_FINGER_C2H2_1"/>
    <property type="match status" value="1"/>
</dbReference>
<feature type="region of interest" description="Disordered" evidence="1">
    <location>
        <begin position="279"/>
        <end position="423"/>
    </location>
</feature>
<feature type="region of interest" description="Disordered" evidence="1">
    <location>
        <begin position="632"/>
        <end position="667"/>
    </location>
</feature>
<feature type="region of interest" description="Disordered" evidence="1">
    <location>
        <begin position="496"/>
        <end position="574"/>
    </location>
</feature>
<feature type="compositionally biased region" description="Gly residues" evidence="1">
    <location>
        <begin position="286"/>
        <end position="297"/>
    </location>
</feature>
<dbReference type="AlphaFoldDB" id="A0AA85K8Q9"/>
<feature type="domain" description="C2H2-type" evidence="2">
    <location>
        <begin position="449"/>
        <end position="472"/>
    </location>
</feature>
<evidence type="ECO:0000256" key="1">
    <source>
        <dbReference type="SAM" id="MobiDB-lite"/>
    </source>
</evidence>
<dbReference type="InterPro" id="IPR013087">
    <property type="entry name" value="Znf_C2H2_type"/>
</dbReference>